<name>A0AA39JJB9_9AGAR</name>
<proteinExistence type="predicted"/>
<evidence type="ECO:0000313" key="2">
    <source>
        <dbReference type="Proteomes" id="UP001175226"/>
    </source>
</evidence>
<dbReference type="AlphaFoldDB" id="A0AA39JJB9"/>
<sequence>MRQSLTRTFYVPKKNPSDCVECGAACNKDILFHPSVFVPTGQVPSETCMTSSPSRELLGLIRGKLKQASSFGNVVGLACTNTFFSLPILIPGGLGVVLLHLPASFTKIECNESGFHQFIKRRCRLLLGVEPGMKVVVLTVNSSENKHRRYEGPELESVRVGSTSHGVDHKLWLGFEPSAASIRPEMYLAREAQQKREDLPCANAPVVNTRQPLFSAHFLAGSPISSSRRLDS</sequence>
<organism evidence="1 2">
    <name type="scientific">Armillaria borealis</name>
    <dbReference type="NCBI Taxonomy" id="47425"/>
    <lineage>
        <taxon>Eukaryota</taxon>
        <taxon>Fungi</taxon>
        <taxon>Dikarya</taxon>
        <taxon>Basidiomycota</taxon>
        <taxon>Agaricomycotina</taxon>
        <taxon>Agaricomycetes</taxon>
        <taxon>Agaricomycetidae</taxon>
        <taxon>Agaricales</taxon>
        <taxon>Marasmiineae</taxon>
        <taxon>Physalacriaceae</taxon>
        <taxon>Armillaria</taxon>
    </lineage>
</organism>
<dbReference type="EMBL" id="JAUEPT010000026">
    <property type="protein sequence ID" value="KAK0442389.1"/>
    <property type="molecule type" value="Genomic_DNA"/>
</dbReference>
<gene>
    <name evidence="1" type="ORF">EV421DRAFT_2019508</name>
</gene>
<dbReference type="Proteomes" id="UP001175226">
    <property type="component" value="Unassembled WGS sequence"/>
</dbReference>
<keyword evidence="2" id="KW-1185">Reference proteome</keyword>
<reference evidence="1" key="1">
    <citation type="submission" date="2023-06" db="EMBL/GenBank/DDBJ databases">
        <authorList>
            <consortium name="Lawrence Berkeley National Laboratory"/>
            <person name="Ahrendt S."/>
            <person name="Sahu N."/>
            <person name="Indic B."/>
            <person name="Wong-Bajracharya J."/>
            <person name="Merenyi Z."/>
            <person name="Ke H.-M."/>
            <person name="Monk M."/>
            <person name="Kocsube S."/>
            <person name="Drula E."/>
            <person name="Lipzen A."/>
            <person name="Balint B."/>
            <person name="Henrissat B."/>
            <person name="Andreopoulos B."/>
            <person name="Martin F.M."/>
            <person name="Harder C.B."/>
            <person name="Rigling D."/>
            <person name="Ford K.L."/>
            <person name="Foster G.D."/>
            <person name="Pangilinan J."/>
            <person name="Papanicolaou A."/>
            <person name="Barry K."/>
            <person name="LaButti K."/>
            <person name="Viragh M."/>
            <person name="Koriabine M."/>
            <person name="Yan M."/>
            <person name="Riley R."/>
            <person name="Champramary S."/>
            <person name="Plett K.L."/>
            <person name="Tsai I.J."/>
            <person name="Slot J."/>
            <person name="Sipos G."/>
            <person name="Plett J."/>
            <person name="Nagy L.G."/>
            <person name="Grigoriev I.V."/>
        </authorList>
    </citation>
    <scope>NUCLEOTIDE SEQUENCE</scope>
    <source>
        <strain evidence="1">FPL87.14</strain>
    </source>
</reference>
<evidence type="ECO:0000313" key="1">
    <source>
        <dbReference type="EMBL" id="KAK0442389.1"/>
    </source>
</evidence>
<comment type="caution">
    <text evidence="1">The sequence shown here is derived from an EMBL/GenBank/DDBJ whole genome shotgun (WGS) entry which is preliminary data.</text>
</comment>
<accession>A0AA39JJB9</accession>
<protein>
    <submittedName>
        <fullName evidence="1">Uncharacterized protein</fullName>
    </submittedName>
</protein>